<evidence type="ECO:0000256" key="3">
    <source>
        <dbReference type="ARBA" id="ARBA00022723"/>
    </source>
</evidence>
<evidence type="ECO:0000259" key="13">
    <source>
        <dbReference type="PROSITE" id="PS50157"/>
    </source>
</evidence>
<dbReference type="FunFam" id="3.30.160.60:FF:000075">
    <property type="entry name" value="Putative zinc finger protein 536"/>
    <property type="match status" value="1"/>
</dbReference>
<dbReference type="OMA" id="YQGWGVG"/>
<feature type="region of interest" description="Disordered" evidence="12">
    <location>
        <begin position="1093"/>
        <end position="1160"/>
    </location>
</feature>
<feature type="domain" description="C2H2-type" evidence="13">
    <location>
        <begin position="292"/>
        <end position="319"/>
    </location>
</feature>
<reference evidence="15" key="1">
    <citation type="journal article" date="2006" name="Science">
        <title>Ancient noncoding elements conserved in the human genome.</title>
        <authorList>
            <person name="Venkatesh B."/>
            <person name="Kirkness E.F."/>
            <person name="Loh Y.H."/>
            <person name="Halpern A.L."/>
            <person name="Lee A.P."/>
            <person name="Johnson J."/>
            <person name="Dandona N."/>
            <person name="Viswanathan L.D."/>
            <person name="Tay A."/>
            <person name="Venter J.C."/>
            <person name="Strausberg R.L."/>
            <person name="Brenner S."/>
        </authorList>
    </citation>
    <scope>NUCLEOTIDE SEQUENCE [LARGE SCALE GENOMIC DNA]</scope>
</reference>
<keyword evidence="8" id="KW-0238">DNA-binding</keyword>
<dbReference type="GO" id="GO:0005634">
    <property type="term" value="C:nucleus"/>
    <property type="evidence" value="ECO:0007669"/>
    <property type="project" value="UniProtKB-SubCell"/>
</dbReference>
<dbReference type="PROSITE" id="PS00028">
    <property type="entry name" value="ZINC_FINGER_C2H2_1"/>
    <property type="match status" value="6"/>
</dbReference>
<organism evidence="14 15">
    <name type="scientific">Callorhinchus milii</name>
    <name type="common">Ghost shark</name>
    <dbReference type="NCBI Taxonomy" id="7868"/>
    <lineage>
        <taxon>Eukaryota</taxon>
        <taxon>Metazoa</taxon>
        <taxon>Chordata</taxon>
        <taxon>Craniata</taxon>
        <taxon>Vertebrata</taxon>
        <taxon>Chondrichthyes</taxon>
        <taxon>Holocephali</taxon>
        <taxon>Chimaeriformes</taxon>
        <taxon>Callorhinchidae</taxon>
        <taxon>Callorhinchus</taxon>
    </lineage>
</organism>
<keyword evidence="3" id="KW-0479">Metal-binding</keyword>
<dbReference type="SMART" id="SM00355">
    <property type="entry name" value="ZnF_C2H2"/>
    <property type="match status" value="11"/>
</dbReference>
<dbReference type="GO" id="GO:0008270">
    <property type="term" value="F:zinc ion binding"/>
    <property type="evidence" value="ECO:0007669"/>
    <property type="project" value="UniProtKB-KW"/>
</dbReference>
<reference evidence="14" key="4">
    <citation type="submission" date="2025-08" db="UniProtKB">
        <authorList>
            <consortium name="Ensembl"/>
        </authorList>
    </citation>
    <scope>IDENTIFICATION</scope>
</reference>
<reference evidence="15" key="3">
    <citation type="journal article" date="2014" name="Nature">
        <title>Elephant shark genome provides unique insights into gnathostome evolution.</title>
        <authorList>
            <consortium name="International Elephant Shark Genome Sequencing Consortium"/>
            <person name="Venkatesh B."/>
            <person name="Lee A.P."/>
            <person name="Ravi V."/>
            <person name="Maurya A.K."/>
            <person name="Lian M.M."/>
            <person name="Swann J.B."/>
            <person name="Ohta Y."/>
            <person name="Flajnik M.F."/>
            <person name="Sutoh Y."/>
            <person name="Kasahara M."/>
            <person name="Hoon S."/>
            <person name="Gangu V."/>
            <person name="Roy S.W."/>
            <person name="Irimia M."/>
            <person name="Korzh V."/>
            <person name="Kondrychyn I."/>
            <person name="Lim Z.W."/>
            <person name="Tay B.H."/>
            <person name="Tohari S."/>
            <person name="Kong K.W."/>
            <person name="Ho S."/>
            <person name="Lorente-Galdos B."/>
            <person name="Quilez J."/>
            <person name="Marques-Bonet T."/>
            <person name="Raney B.J."/>
            <person name="Ingham P.W."/>
            <person name="Tay A."/>
            <person name="Hillier L.W."/>
            <person name="Minx P."/>
            <person name="Boehm T."/>
            <person name="Wilson R.K."/>
            <person name="Brenner S."/>
            <person name="Warren W.C."/>
        </authorList>
    </citation>
    <scope>NUCLEOTIDE SEQUENCE [LARGE SCALE GENOMIC DNA]</scope>
</reference>
<dbReference type="PANTHER" id="PTHR45925:SF3">
    <property type="entry name" value="ZINC FINGER PROTEIN 516"/>
    <property type="match status" value="1"/>
</dbReference>
<dbReference type="FunFam" id="3.30.160.60:FF:001673">
    <property type="entry name" value="Zinc finger protein 536"/>
    <property type="match status" value="1"/>
</dbReference>
<feature type="domain" description="C2H2-type" evidence="13">
    <location>
        <begin position="1383"/>
        <end position="1406"/>
    </location>
</feature>
<evidence type="ECO:0000313" key="15">
    <source>
        <dbReference type="Proteomes" id="UP000314986"/>
    </source>
</evidence>
<dbReference type="InterPro" id="IPR036236">
    <property type="entry name" value="Znf_C2H2_sf"/>
</dbReference>
<sequence>MASLGQAVEGERFLPCTVSIVRTTSKYLRNKTVAVNENDNPDVEHMEAEKLDANLDGNDRDERKSPKFICQTCERSFPFLSVLSVHMRTHTGEKPFKCPYCDHRTSQKGNLKIHIRTHKMGDLSEGHENDMGDQQLKEVSASEKLNAYTNPMKSRSSSNKVQNGVTKIDNGKIILRRLKKEKETLSANGSETFQCSFCKGKFGKKHELEQHVQLLHKSYKCRLCKYITLREDKLLSHIEKIHITVETAKSEAESRKSEQTVNEYTCEICRQTFSQSWFLKAHMKKHNGSFGHGCHVCGRRFKESWFLKNHMKVHGTKSASKNKVSKSDVENTATINDVVQEDTIGHAFSQYKICMKCGYLFPNKESLREHDKLHYRTTEASLGGKLKSKRETSITRGTETATTKEYFLRCLNLRPSVTLDNFTSRLSAKGIAELDPVSSHQAWHLATKGKVAEVTEYARHSGLNGVLQVSDITYNKEEGEYIVISAEKRKRDQDAHRTGYPKKRSRTGNLCDKDSSLPNRGSSVDAKNSTDFRPPSRQSRRSSQNKSTECFECGKVFRTYHQVVLHSRVHRKNRKSTCKREQASQGGRRGSTSEVDSSSTSRPSTPSSASVPEDVVIPKLGEEGIVCSKDGPHIASDGRAQIILEECSQTLLEKGAETLSEEGAQIPSEESTQTLSEERTQTLLEERTQTLSEERAQTLSEERTQVLSEKEAQALSEESAQTLSEESIQTLSEERTQTRSEKEAQALSKECKEILSEERTQGPSEVCTQIPEEGAQTLSEEGAQTLSEEGVQTLSEESTQKLSQKLSQTPSEEREQILSKEGTHILSEGRLRIVLEEDVRLPLPCLGEKPYKCFHCDYAATKLILLQCHMDQHNMVPRVESNEDITDTSNSTQAALSRTVGTGASSPSGDATYYLDVKRSDITSEEYRCKAQIDVPVKRQKKERSGSYEILENAIHSSIPTTCQKMSDSGMISTSSESAQLDSSDESTSSGERLSQDIGKGQAIDVQGQVAQDRLPLDLTSALLKKSTCNSNLALKDSSTSLPQSSVVTHLCQFCDHTTLYPEVLSMHQRVVHKLNLDAVVPKWLPRNGFKDRQQDMLHGAGGRRTGPPPVLEGKDSSPLPTARAMRTHAPCQNKSPIPIANVLPSRKRPTPVHRGVYPQPERMGSVGLGLDTCWQQNLNSCNQYDFASERQKVRSKPEVQQKTSLVGNLENHLLPAQAAILRPGMPSETTGIYQEAFFPQEGVGYTLPGSPFQSDSSKIKVSQKPECRVISTGEQYAKHKDIVMLQRPSPARGLHELTSSRNCDLGGRVNVLMWQRCPSSVGVSAPLRTAINRESPSEPDQASKHMDVYNIFQTYSPQDLSALYQSWGANSCFSDPTGERPFQCRYCPYSASQKGNLKTHVQCVHRVPFDNNQYPDRRFRLSRHDDLHKAMEGHFEHFTSDHQDSEATTLE</sequence>
<keyword evidence="5 11" id="KW-0863">Zinc-finger</keyword>
<dbReference type="STRING" id="7868.ENSCMIP00000017124"/>
<feature type="domain" description="C2H2-type" evidence="13">
    <location>
        <begin position="352"/>
        <end position="379"/>
    </location>
</feature>
<feature type="compositionally biased region" description="Basic and acidic residues" evidence="12">
    <location>
        <begin position="732"/>
        <end position="745"/>
    </location>
</feature>
<keyword evidence="10" id="KW-0539">Nucleus</keyword>
<dbReference type="SUPFAM" id="SSF57667">
    <property type="entry name" value="beta-beta-alpha zinc fingers"/>
    <property type="match status" value="4"/>
</dbReference>
<dbReference type="Gene3D" id="3.30.160.60">
    <property type="entry name" value="Classic Zinc Finger"/>
    <property type="match status" value="6"/>
</dbReference>
<feature type="domain" description="C2H2-type" evidence="13">
    <location>
        <begin position="68"/>
        <end position="95"/>
    </location>
</feature>
<feature type="domain" description="C2H2-type" evidence="13">
    <location>
        <begin position="96"/>
        <end position="118"/>
    </location>
</feature>
<dbReference type="PROSITE" id="PS50157">
    <property type="entry name" value="ZINC_FINGER_C2H2_2"/>
    <property type="match status" value="8"/>
</dbReference>
<feature type="compositionally biased region" description="Polar residues" evidence="12">
    <location>
        <begin position="516"/>
        <end position="531"/>
    </location>
</feature>
<evidence type="ECO:0000256" key="6">
    <source>
        <dbReference type="ARBA" id="ARBA00022833"/>
    </source>
</evidence>
<feature type="compositionally biased region" description="Low complexity" evidence="12">
    <location>
        <begin position="533"/>
        <end position="544"/>
    </location>
</feature>
<dbReference type="Ensembl" id="ENSCMIT00000017460.1">
    <property type="protein sequence ID" value="ENSCMIP00000017124.1"/>
    <property type="gene ID" value="ENSCMIG00000008190.1"/>
</dbReference>
<keyword evidence="15" id="KW-1185">Reference proteome</keyword>
<dbReference type="Pfam" id="PF13909">
    <property type="entry name" value="zf-H2C2_5"/>
    <property type="match status" value="1"/>
</dbReference>
<feature type="region of interest" description="Disordered" evidence="12">
    <location>
        <begin position="568"/>
        <end position="616"/>
    </location>
</feature>
<evidence type="ECO:0000256" key="10">
    <source>
        <dbReference type="ARBA" id="ARBA00023242"/>
    </source>
</evidence>
<feature type="domain" description="C2H2-type" evidence="13">
    <location>
        <begin position="193"/>
        <end position="221"/>
    </location>
</feature>
<feature type="compositionally biased region" description="Polar residues" evidence="12">
    <location>
        <begin position="716"/>
        <end position="731"/>
    </location>
</feature>
<feature type="region of interest" description="Disordered" evidence="12">
    <location>
        <begin position="961"/>
        <end position="997"/>
    </location>
</feature>
<keyword evidence="9" id="KW-0804">Transcription</keyword>
<evidence type="ECO:0000256" key="2">
    <source>
        <dbReference type="ARBA" id="ARBA00006991"/>
    </source>
</evidence>
<dbReference type="InterPro" id="IPR013087">
    <property type="entry name" value="Znf_C2H2_type"/>
</dbReference>
<accession>A0A4W3I824</accession>
<dbReference type="Proteomes" id="UP000314986">
    <property type="component" value="Unassembled WGS sequence"/>
</dbReference>
<dbReference type="GeneTree" id="ENSGT00940000160839"/>
<evidence type="ECO:0000256" key="7">
    <source>
        <dbReference type="ARBA" id="ARBA00023015"/>
    </source>
</evidence>
<protein>
    <submittedName>
        <fullName evidence="14">Zinc finger protein 516</fullName>
    </submittedName>
</protein>
<feature type="compositionally biased region" description="Basic and acidic residues" evidence="12">
    <location>
        <begin position="688"/>
        <end position="712"/>
    </location>
</feature>
<proteinExistence type="inferred from homology"/>
<dbReference type="GO" id="GO:0000981">
    <property type="term" value="F:DNA-binding transcription factor activity, RNA polymerase II-specific"/>
    <property type="evidence" value="ECO:0007669"/>
    <property type="project" value="TreeGrafter"/>
</dbReference>
<evidence type="ECO:0000256" key="11">
    <source>
        <dbReference type="PROSITE-ProRule" id="PRU00042"/>
    </source>
</evidence>
<feature type="region of interest" description="Disordered" evidence="12">
    <location>
        <begin position="489"/>
        <end position="545"/>
    </location>
</feature>
<evidence type="ECO:0000256" key="1">
    <source>
        <dbReference type="ARBA" id="ARBA00004123"/>
    </source>
</evidence>
<evidence type="ECO:0000256" key="4">
    <source>
        <dbReference type="ARBA" id="ARBA00022737"/>
    </source>
</evidence>
<evidence type="ECO:0000256" key="12">
    <source>
        <dbReference type="SAM" id="MobiDB-lite"/>
    </source>
</evidence>
<reference evidence="14" key="5">
    <citation type="submission" date="2025-09" db="UniProtKB">
        <authorList>
            <consortium name="Ensembl"/>
        </authorList>
    </citation>
    <scope>IDENTIFICATION</scope>
</reference>
<evidence type="ECO:0000313" key="14">
    <source>
        <dbReference type="Ensembl" id="ENSCMIP00000017124.1"/>
    </source>
</evidence>
<feature type="domain" description="C2H2-type" evidence="13">
    <location>
        <begin position="264"/>
        <end position="291"/>
    </location>
</feature>
<dbReference type="InterPro" id="IPR051967">
    <property type="entry name" value="Krueppel_C2H2-ZF"/>
</dbReference>
<reference evidence="15" key="2">
    <citation type="journal article" date="2007" name="PLoS Biol.">
        <title>Survey sequencing and comparative analysis of the elephant shark (Callorhinchus milii) genome.</title>
        <authorList>
            <person name="Venkatesh B."/>
            <person name="Kirkness E.F."/>
            <person name="Loh Y.H."/>
            <person name="Halpern A.L."/>
            <person name="Lee A.P."/>
            <person name="Johnson J."/>
            <person name="Dandona N."/>
            <person name="Viswanathan L.D."/>
            <person name="Tay A."/>
            <person name="Venter J.C."/>
            <person name="Strausberg R.L."/>
            <person name="Brenner S."/>
        </authorList>
    </citation>
    <scope>NUCLEOTIDE SEQUENCE [LARGE SCALE GENOMIC DNA]</scope>
</reference>
<keyword evidence="7" id="KW-0805">Transcription regulation</keyword>
<feature type="compositionally biased region" description="Polar residues" evidence="12">
    <location>
        <begin position="961"/>
        <end position="993"/>
    </location>
</feature>
<feature type="compositionally biased region" description="Basic residues" evidence="12">
    <location>
        <begin position="568"/>
        <end position="577"/>
    </location>
</feature>
<feature type="compositionally biased region" description="Low complexity" evidence="12">
    <location>
        <begin position="592"/>
        <end position="612"/>
    </location>
</feature>
<comment type="similarity">
    <text evidence="2">Belongs to the krueppel C2H2-type zinc-finger protein family.</text>
</comment>
<evidence type="ECO:0000256" key="9">
    <source>
        <dbReference type="ARBA" id="ARBA00023163"/>
    </source>
</evidence>
<dbReference type="PANTHER" id="PTHR45925">
    <property type="entry name" value="ZINC FINGER PROTEIN"/>
    <property type="match status" value="1"/>
</dbReference>
<dbReference type="Pfam" id="PF00096">
    <property type="entry name" value="zf-C2H2"/>
    <property type="match status" value="3"/>
</dbReference>
<gene>
    <name evidence="14" type="primary">znf516</name>
</gene>
<feature type="region of interest" description="Disordered" evidence="12">
    <location>
        <begin position="658"/>
        <end position="677"/>
    </location>
</feature>
<dbReference type="GO" id="GO:0000978">
    <property type="term" value="F:RNA polymerase II cis-regulatory region sequence-specific DNA binding"/>
    <property type="evidence" value="ECO:0007669"/>
    <property type="project" value="TreeGrafter"/>
</dbReference>
<name>A0A4W3I824_CALMI</name>
<keyword evidence="4" id="KW-0677">Repeat</keyword>
<feature type="domain" description="C2H2-type" evidence="13">
    <location>
        <begin position="548"/>
        <end position="575"/>
    </location>
</feature>
<keyword evidence="6" id="KW-0862">Zinc</keyword>
<evidence type="ECO:0000256" key="8">
    <source>
        <dbReference type="ARBA" id="ARBA00023125"/>
    </source>
</evidence>
<dbReference type="InParanoid" id="A0A4W3I824"/>
<comment type="subcellular location">
    <subcellularLocation>
        <location evidence="1">Nucleus</location>
    </subcellularLocation>
</comment>
<feature type="region of interest" description="Disordered" evidence="12">
    <location>
        <begin position="688"/>
        <end position="745"/>
    </location>
</feature>
<evidence type="ECO:0000256" key="5">
    <source>
        <dbReference type="ARBA" id="ARBA00022771"/>
    </source>
</evidence>